<reference evidence="2 3" key="1">
    <citation type="submission" date="2018-06" db="EMBL/GenBank/DDBJ databases">
        <authorList>
            <consortium name="Pathogen Informatics"/>
            <person name="Doyle S."/>
        </authorList>
    </citation>
    <scope>NUCLEOTIDE SEQUENCE [LARGE SCALE GENOMIC DNA]</scope>
    <source>
        <strain evidence="2 3">NCTC13163</strain>
    </source>
</reference>
<dbReference type="STRING" id="1397694.GCA_000702585_01247"/>
<dbReference type="EMBL" id="UGGP01000001">
    <property type="protein sequence ID" value="STO07386.1"/>
    <property type="molecule type" value="Genomic_DNA"/>
</dbReference>
<feature type="transmembrane region" description="Helical" evidence="1">
    <location>
        <begin position="152"/>
        <end position="173"/>
    </location>
</feature>
<keyword evidence="1" id="KW-0812">Transmembrane</keyword>
<keyword evidence="1" id="KW-1133">Transmembrane helix</keyword>
<keyword evidence="1" id="KW-0472">Membrane</keyword>
<dbReference type="Proteomes" id="UP000254060">
    <property type="component" value="Unassembled WGS sequence"/>
</dbReference>
<proteinExistence type="predicted"/>
<name>A0A377FSC1_9BACL</name>
<protein>
    <submittedName>
        <fullName evidence="2">ABC-type transport system involved in multi-copper enzyme maturation, permease component</fullName>
    </submittedName>
</protein>
<evidence type="ECO:0000313" key="3">
    <source>
        <dbReference type="Proteomes" id="UP000254060"/>
    </source>
</evidence>
<dbReference type="OrthoDB" id="4187110at2"/>
<organism evidence="2 3">
    <name type="scientific">Exiguobacterium aurantiacum</name>
    <dbReference type="NCBI Taxonomy" id="33987"/>
    <lineage>
        <taxon>Bacteria</taxon>
        <taxon>Bacillati</taxon>
        <taxon>Bacillota</taxon>
        <taxon>Bacilli</taxon>
        <taxon>Bacillales</taxon>
        <taxon>Bacillales Family XII. Incertae Sedis</taxon>
        <taxon>Exiguobacterium</taxon>
    </lineage>
</organism>
<feature type="transmembrane region" description="Helical" evidence="1">
    <location>
        <begin position="20"/>
        <end position="40"/>
    </location>
</feature>
<dbReference type="AlphaFoldDB" id="A0A377FSC1"/>
<accession>A0A377FSC1</accession>
<dbReference type="RefSeq" id="WP_029334481.1">
    <property type="nucleotide sequence ID" value="NZ_UGGP01000001.1"/>
</dbReference>
<gene>
    <name evidence="2" type="ORF">NCTC13163_00732</name>
</gene>
<feature type="transmembrane region" description="Helical" evidence="1">
    <location>
        <begin position="120"/>
        <end position="140"/>
    </location>
</feature>
<evidence type="ECO:0000313" key="2">
    <source>
        <dbReference type="EMBL" id="STO07386.1"/>
    </source>
</evidence>
<feature type="transmembrane region" description="Helical" evidence="1">
    <location>
        <begin position="180"/>
        <end position="202"/>
    </location>
</feature>
<feature type="transmembrane region" description="Helical" evidence="1">
    <location>
        <begin position="222"/>
        <end position="241"/>
    </location>
</feature>
<evidence type="ECO:0000256" key="1">
    <source>
        <dbReference type="SAM" id="Phobius"/>
    </source>
</evidence>
<sequence>MKTAIFKQEWNESWRNKRLIWVPVALMLLAAMQPLTLYFLPDILAAGGNLPEGAVIEIPAPSPAEVLLSAGEQLRQIGLLVVLLSAMHTFSQERTLGTLAWLKSLNIPATRIVVSKWGHYTLLSTVSLLLAQGTAAYYTFILFDTFNVTDFLVSTGLLIAHFIVQLSIFFLFAALLESGLVALVITLGSHLVLSLLISWLEWDWLPWRLGGLSGEVLLFEVNPLWALLSGLLLVGLCLYLASKYLRFLSKSS</sequence>